<feature type="transmembrane region" description="Helical" evidence="4">
    <location>
        <begin position="393"/>
        <end position="411"/>
    </location>
</feature>
<comment type="caution">
    <text evidence="6">The sequence shown here is derived from an EMBL/GenBank/DDBJ whole genome shotgun (WGS) entry which is preliminary data.</text>
</comment>
<feature type="transmembrane region" description="Helical" evidence="4">
    <location>
        <begin position="302"/>
        <end position="324"/>
    </location>
</feature>
<evidence type="ECO:0000256" key="2">
    <source>
        <dbReference type="ARBA" id="ARBA00022989"/>
    </source>
</evidence>
<evidence type="ECO:0000256" key="1">
    <source>
        <dbReference type="ARBA" id="ARBA00022692"/>
    </source>
</evidence>
<dbReference type="NCBIfam" id="NF007256">
    <property type="entry name" value="PRK09705.1"/>
    <property type="match status" value="1"/>
</dbReference>
<feature type="transmembrane region" description="Helical" evidence="4">
    <location>
        <begin position="113"/>
        <end position="136"/>
    </location>
</feature>
<dbReference type="InterPro" id="IPR011701">
    <property type="entry name" value="MFS"/>
</dbReference>
<evidence type="ECO:0000313" key="6">
    <source>
        <dbReference type="EMBL" id="PEH91105.1"/>
    </source>
</evidence>
<evidence type="ECO:0000256" key="3">
    <source>
        <dbReference type="ARBA" id="ARBA00023136"/>
    </source>
</evidence>
<keyword evidence="1 4" id="KW-0812">Transmembrane</keyword>
<feature type="transmembrane region" description="Helical" evidence="4">
    <location>
        <begin position="90"/>
        <end position="107"/>
    </location>
</feature>
<keyword evidence="7" id="KW-1185">Reference proteome</keyword>
<feature type="transmembrane region" description="Helical" evidence="4">
    <location>
        <begin position="59"/>
        <end position="78"/>
    </location>
</feature>
<reference evidence="7" key="1">
    <citation type="submission" date="2017-09" db="EMBL/GenBank/DDBJ databases">
        <title>FDA dAtabase for Regulatory Grade micrObial Sequences (FDA-ARGOS): Supporting development and validation of Infectious Disease Dx tests.</title>
        <authorList>
            <person name="Minogue T."/>
            <person name="Wolcott M."/>
            <person name="Wasieloski L."/>
            <person name="Aguilar W."/>
            <person name="Moore D."/>
            <person name="Tallon L."/>
            <person name="Sadzewicz L."/>
            <person name="Ott S."/>
            <person name="Zhao X."/>
            <person name="Nagaraj S."/>
            <person name="Vavikolanu K."/>
            <person name="Aluvathingal J."/>
            <person name="Nadendla S."/>
            <person name="Sichtig H."/>
        </authorList>
    </citation>
    <scope>NUCLEOTIDE SEQUENCE [LARGE SCALE GENOMIC DNA]</scope>
    <source>
        <strain evidence="7">FDAARGOS_394</strain>
    </source>
</reference>
<dbReference type="AlphaFoldDB" id="A0A2A7V0H9"/>
<dbReference type="Gene3D" id="1.20.1250.20">
    <property type="entry name" value="MFS general substrate transporter like domains"/>
    <property type="match status" value="2"/>
</dbReference>
<protein>
    <submittedName>
        <fullName evidence="6">MFS transporter</fullName>
    </submittedName>
</protein>
<dbReference type="GO" id="GO:0022857">
    <property type="term" value="F:transmembrane transporter activity"/>
    <property type="evidence" value="ECO:0007669"/>
    <property type="project" value="InterPro"/>
</dbReference>
<dbReference type="Proteomes" id="UP000220246">
    <property type="component" value="Unassembled WGS sequence"/>
</dbReference>
<accession>A0A2A7V0H9</accession>
<dbReference type="STRING" id="1219032.GCA_001515545_00274"/>
<keyword evidence="3 4" id="KW-0472">Membrane</keyword>
<feature type="transmembrane region" description="Helical" evidence="4">
    <location>
        <begin position="274"/>
        <end position="295"/>
    </location>
</feature>
<proteinExistence type="predicted"/>
<dbReference type="InterPro" id="IPR020846">
    <property type="entry name" value="MFS_dom"/>
</dbReference>
<dbReference type="InterPro" id="IPR036259">
    <property type="entry name" value="MFS_trans_sf"/>
</dbReference>
<gene>
    <name evidence="6" type="ORF">CRM82_14590</name>
</gene>
<dbReference type="PANTHER" id="PTHR23523">
    <property type="match status" value="1"/>
</dbReference>
<evidence type="ECO:0000256" key="4">
    <source>
        <dbReference type="SAM" id="Phobius"/>
    </source>
</evidence>
<dbReference type="PROSITE" id="PS50850">
    <property type="entry name" value="MFS"/>
    <property type="match status" value="1"/>
</dbReference>
<dbReference type="InterPro" id="IPR052524">
    <property type="entry name" value="MFS_Cyanate_Porter"/>
</dbReference>
<dbReference type="OrthoDB" id="5758872at2"/>
<evidence type="ECO:0000313" key="7">
    <source>
        <dbReference type="Proteomes" id="UP000220246"/>
    </source>
</evidence>
<organism evidence="6 7">
    <name type="scientific">Comamonas terrigena</name>
    <dbReference type="NCBI Taxonomy" id="32013"/>
    <lineage>
        <taxon>Bacteria</taxon>
        <taxon>Pseudomonadati</taxon>
        <taxon>Pseudomonadota</taxon>
        <taxon>Betaproteobacteria</taxon>
        <taxon>Burkholderiales</taxon>
        <taxon>Comamonadaceae</taxon>
        <taxon>Comamonas</taxon>
    </lineage>
</organism>
<feature type="transmembrane region" description="Helical" evidence="4">
    <location>
        <begin position="176"/>
        <end position="198"/>
    </location>
</feature>
<feature type="transmembrane region" description="Helical" evidence="4">
    <location>
        <begin position="21"/>
        <end position="39"/>
    </location>
</feature>
<dbReference type="Pfam" id="PF07690">
    <property type="entry name" value="MFS_1"/>
    <property type="match status" value="1"/>
</dbReference>
<feature type="transmembrane region" description="Helical" evidence="4">
    <location>
        <begin position="148"/>
        <end position="170"/>
    </location>
</feature>
<evidence type="ECO:0000259" key="5">
    <source>
        <dbReference type="PROSITE" id="PS50850"/>
    </source>
</evidence>
<keyword evidence="2 4" id="KW-1133">Transmembrane helix</keyword>
<name>A0A2A7V0H9_COMTR</name>
<dbReference type="EMBL" id="PDEA01000001">
    <property type="protein sequence ID" value="PEH91105.1"/>
    <property type="molecule type" value="Genomic_DNA"/>
</dbReference>
<sequence length="425" mass="44478">MPGLACSMTDSSPPTAARLPTWLWLLAVVLITLNLRPFLTAPGPLGHAIQTATGMGLRMFSWLTLLPMVLMGVGTWLAPAALRRLGLRPAIVWALLAIGLGCALRLAGANAWVLVATAGLCGAGVALVQGILPGLIKRQSPHRMAVMMGLYSAALMGGGALSAQLSPWAMQWGLGWQAALAMWAVPVLVTLPLAWWVLGRLPGLPAPVQTAADHAQAHTPANTPASDTGWLVRRPRTWLLLLSFGLMNGGYASTVAWLAPFYQTHGWSGTESGSLLALLSVAQALAALAVPALAARSTDRRLWIMAMLALQVLGFSGLACWPDAAPTLNALVLGVGLGGCFALFMVVALDHLPSPTQAGALNALMQGGGFILAALAPWIVAQLHQSSGSWTPGWLYQAGVAALVGLLSARFNPRHYAQRLRAPAT</sequence>
<dbReference type="PANTHER" id="PTHR23523:SF1">
    <property type="entry name" value="CYANATE TRANSPORT PROTEIN CYNX"/>
    <property type="match status" value="1"/>
</dbReference>
<feature type="transmembrane region" description="Helical" evidence="4">
    <location>
        <begin position="238"/>
        <end position="262"/>
    </location>
</feature>
<feature type="transmembrane region" description="Helical" evidence="4">
    <location>
        <begin position="330"/>
        <end position="349"/>
    </location>
</feature>
<dbReference type="SUPFAM" id="SSF103473">
    <property type="entry name" value="MFS general substrate transporter"/>
    <property type="match status" value="1"/>
</dbReference>
<feature type="domain" description="Major facilitator superfamily (MFS) profile" evidence="5">
    <location>
        <begin position="20"/>
        <end position="416"/>
    </location>
</feature>
<feature type="transmembrane region" description="Helical" evidence="4">
    <location>
        <begin position="361"/>
        <end position="381"/>
    </location>
</feature>